<comment type="caution">
    <text evidence="1">The sequence shown here is derived from an EMBL/GenBank/DDBJ whole genome shotgun (WGS) entry which is preliminary data.</text>
</comment>
<dbReference type="EMBL" id="CAJVPP010004095">
    <property type="protein sequence ID" value="CAG8643444.1"/>
    <property type="molecule type" value="Genomic_DNA"/>
</dbReference>
<name>A0A9N9DPN2_FUNMO</name>
<dbReference type="AlphaFoldDB" id="A0A9N9DPN2"/>
<proteinExistence type="predicted"/>
<evidence type="ECO:0000313" key="1">
    <source>
        <dbReference type="EMBL" id="CAG8643444.1"/>
    </source>
</evidence>
<dbReference type="Proteomes" id="UP000789375">
    <property type="component" value="Unassembled WGS sequence"/>
</dbReference>
<protein>
    <submittedName>
        <fullName evidence="1">9416_t:CDS:1</fullName>
    </submittedName>
</protein>
<reference evidence="1" key="1">
    <citation type="submission" date="2021-06" db="EMBL/GenBank/DDBJ databases">
        <authorList>
            <person name="Kallberg Y."/>
            <person name="Tangrot J."/>
            <person name="Rosling A."/>
        </authorList>
    </citation>
    <scope>NUCLEOTIDE SEQUENCE</scope>
    <source>
        <strain evidence="1">87-6 pot B 2015</strain>
    </source>
</reference>
<organism evidence="1 2">
    <name type="scientific">Funneliformis mosseae</name>
    <name type="common">Endomycorrhizal fungus</name>
    <name type="synonym">Glomus mosseae</name>
    <dbReference type="NCBI Taxonomy" id="27381"/>
    <lineage>
        <taxon>Eukaryota</taxon>
        <taxon>Fungi</taxon>
        <taxon>Fungi incertae sedis</taxon>
        <taxon>Mucoromycota</taxon>
        <taxon>Glomeromycotina</taxon>
        <taxon>Glomeromycetes</taxon>
        <taxon>Glomerales</taxon>
        <taxon>Glomeraceae</taxon>
        <taxon>Funneliformis</taxon>
    </lineage>
</organism>
<accession>A0A9N9DPN2</accession>
<keyword evidence="2" id="KW-1185">Reference proteome</keyword>
<sequence length="271" mass="30871">MRESYGKTFTLLLDTTSKVVNFIPKALNDLSNYTINDTWIASNLPITVIEMRNLMRLAFLASEIVGSYLCLCIFISKSHRYLFTISLSELILVDIAVELIFQPDHLVKLIDKLFDTTRCGWLMWLPSIDELYDNLTSKITVDSSIKTTQLSSTGIQDLHLSNLTEGAYKLHPSFISFILIQQQVIKSEDRNLKSKFDLYILDSIKKYQIGLATFGVNEKVFPYLAFSYVIANNIELKNLIKLIQELLVSWSDPAAMHENINSNANQAIRTS</sequence>
<gene>
    <name evidence="1" type="ORF">FMOSSE_LOCUS11109</name>
</gene>
<evidence type="ECO:0000313" key="2">
    <source>
        <dbReference type="Proteomes" id="UP000789375"/>
    </source>
</evidence>